<dbReference type="InterPro" id="IPR003347">
    <property type="entry name" value="JmjC_dom"/>
</dbReference>
<dbReference type="HOGENOM" id="CLU_529366_0_0_1"/>
<keyword evidence="3" id="KW-0223">Dioxygenase</keyword>
<dbReference type="RefSeq" id="XP_001418290.1">
    <property type="nucleotide sequence ID" value="XM_001418253.1"/>
</dbReference>
<evidence type="ECO:0000256" key="3">
    <source>
        <dbReference type="RuleBase" id="RU366061"/>
    </source>
</evidence>
<dbReference type="GO" id="GO:0005506">
    <property type="term" value="F:iron ion binding"/>
    <property type="evidence" value="ECO:0007669"/>
    <property type="project" value="UniProtKB-UniRule"/>
</dbReference>
<keyword evidence="1 3" id="KW-0479">Metal-binding</keyword>
<evidence type="ECO:0000256" key="4">
    <source>
        <dbReference type="SAM" id="MobiDB-lite"/>
    </source>
</evidence>
<dbReference type="PANTHER" id="PTHR13096:SF8">
    <property type="entry name" value="RIBOSOMAL OXYGENASE 1"/>
    <property type="match status" value="1"/>
</dbReference>
<comment type="similarity">
    <text evidence="3">Belongs to the ROX family.</text>
</comment>
<dbReference type="SUPFAM" id="SSF51197">
    <property type="entry name" value="Clavaminate synthase-like"/>
    <property type="match status" value="1"/>
</dbReference>
<dbReference type="InterPro" id="IPR039994">
    <property type="entry name" value="NO66-like"/>
</dbReference>
<dbReference type="AlphaFoldDB" id="A4RZ92"/>
<evidence type="ECO:0000313" key="7">
    <source>
        <dbReference type="Proteomes" id="UP000001568"/>
    </source>
</evidence>
<keyword evidence="3" id="KW-0539">Nucleus</keyword>
<dbReference type="Gene3D" id="2.60.120.650">
    <property type="entry name" value="Cupin"/>
    <property type="match status" value="1"/>
</dbReference>
<evidence type="ECO:0000313" key="6">
    <source>
        <dbReference type="EMBL" id="ABO96583.1"/>
    </source>
</evidence>
<feature type="compositionally biased region" description="Basic and acidic residues" evidence="4">
    <location>
        <begin position="30"/>
        <end position="39"/>
    </location>
</feature>
<feature type="compositionally biased region" description="Acidic residues" evidence="4">
    <location>
        <begin position="18"/>
        <end position="29"/>
    </location>
</feature>
<comment type="subcellular location">
    <subcellularLocation>
        <location evidence="3">Nucleus</location>
    </subcellularLocation>
</comment>
<accession>A4RZ92</accession>
<dbReference type="Proteomes" id="UP000001568">
    <property type="component" value="Chromosome 6"/>
</dbReference>
<keyword evidence="3" id="KW-0560">Oxidoreductase</keyword>
<dbReference type="GO" id="GO:0005730">
    <property type="term" value="C:nucleolus"/>
    <property type="evidence" value="ECO:0007669"/>
    <property type="project" value="TreeGrafter"/>
</dbReference>
<comment type="function">
    <text evidence="3">Oxygenase that can act as both a histone lysine demethylase and a ribosomal histidine hydroxylase.</text>
</comment>
<gene>
    <name evidence="6" type="ORF">OSTLU_15879</name>
</gene>
<name>A4RZ92_OSTLU</name>
<keyword evidence="3" id="KW-0805">Transcription regulation</keyword>
<dbReference type="GO" id="GO:0051864">
    <property type="term" value="F:histone H3K36 demethylase activity"/>
    <property type="evidence" value="ECO:0007669"/>
    <property type="project" value="TreeGrafter"/>
</dbReference>
<dbReference type="Gramene" id="ABO96583">
    <property type="protein sequence ID" value="ABO96583"/>
    <property type="gene ID" value="OSTLU_15879"/>
</dbReference>
<reference evidence="6 7" key="1">
    <citation type="journal article" date="2007" name="Proc. Natl. Acad. Sci. U.S.A.">
        <title>The tiny eukaryote Ostreococcus provides genomic insights into the paradox of plankton speciation.</title>
        <authorList>
            <person name="Palenik B."/>
            <person name="Grimwood J."/>
            <person name="Aerts A."/>
            <person name="Rouze P."/>
            <person name="Salamov A."/>
            <person name="Putnam N."/>
            <person name="Dupont C."/>
            <person name="Jorgensen R."/>
            <person name="Derelle E."/>
            <person name="Rombauts S."/>
            <person name="Zhou K."/>
            <person name="Otillar R."/>
            <person name="Merchant S.S."/>
            <person name="Podell S."/>
            <person name="Gaasterland T."/>
            <person name="Napoli C."/>
            <person name="Gendler K."/>
            <person name="Manuell A."/>
            <person name="Tai V."/>
            <person name="Vallon O."/>
            <person name="Piganeau G."/>
            <person name="Jancek S."/>
            <person name="Heijde M."/>
            <person name="Jabbari K."/>
            <person name="Bowler C."/>
            <person name="Lohr M."/>
            <person name="Robbens S."/>
            <person name="Werner G."/>
            <person name="Dubchak I."/>
            <person name="Pazour G.J."/>
            <person name="Ren Q."/>
            <person name="Paulsen I."/>
            <person name="Delwiche C."/>
            <person name="Schmutz J."/>
            <person name="Rokhsar D."/>
            <person name="Van de Peer Y."/>
            <person name="Moreau H."/>
            <person name="Grigoriev I.V."/>
        </authorList>
    </citation>
    <scope>NUCLEOTIDE SEQUENCE [LARGE SCALE GENOMIC DNA]</scope>
    <source>
        <strain evidence="6 7">CCE9901</strain>
    </source>
</reference>
<dbReference type="GeneID" id="5002532"/>
<dbReference type="EC" id="1.14.11.-" evidence="3"/>
<comment type="cofactor">
    <cofactor evidence="3">
        <name>Fe(2+)</name>
        <dbReference type="ChEBI" id="CHEBI:29033"/>
    </cofactor>
    <text evidence="3">Binds 1 Fe(2+) ion per subunit.</text>
</comment>
<feature type="domain" description="JmjC" evidence="5">
    <location>
        <begin position="175"/>
        <end position="314"/>
    </location>
</feature>
<dbReference type="KEGG" id="olu:OSTLU_15879"/>
<dbReference type="PANTHER" id="PTHR13096">
    <property type="entry name" value="MINA53 MYC INDUCED NUCLEAR ANTIGEN"/>
    <property type="match status" value="1"/>
</dbReference>
<feature type="region of interest" description="Disordered" evidence="4">
    <location>
        <begin position="1"/>
        <end position="39"/>
    </location>
</feature>
<organism evidence="6 7">
    <name type="scientific">Ostreococcus lucimarinus (strain CCE9901)</name>
    <dbReference type="NCBI Taxonomy" id="436017"/>
    <lineage>
        <taxon>Eukaryota</taxon>
        <taxon>Viridiplantae</taxon>
        <taxon>Chlorophyta</taxon>
        <taxon>Mamiellophyceae</taxon>
        <taxon>Mamiellales</taxon>
        <taxon>Bathycoccaceae</taxon>
        <taxon>Ostreococcus</taxon>
    </lineage>
</organism>
<keyword evidence="7" id="KW-1185">Reference proteome</keyword>
<protein>
    <recommendedName>
        <fullName evidence="3">Bifunctional lysine-specific demethylase and histidyl-hydroxylase</fullName>
        <ecNumber evidence="3">1.14.11.-</ecNumber>
    </recommendedName>
</protein>
<dbReference type="GO" id="GO:0032453">
    <property type="term" value="F:histone H3K4 demethylase activity"/>
    <property type="evidence" value="ECO:0007669"/>
    <property type="project" value="TreeGrafter"/>
</dbReference>
<evidence type="ECO:0000259" key="5">
    <source>
        <dbReference type="PROSITE" id="PS51184"/>
    </source>
</evidence>
<dbReference type="PROSITE" id="PS51184">
    <property type="entry name" value="JMJC"/>
    <property type="match status" value="1"/>
</dbReference>
<sequence>MSTPRKRARAGDGAGARDDDDDDGDDDGGGDARRPLVVDARDATLPDAALWDEHAERGDADALFEHAIAPLDAATFATCVDRRAVCVKRGGRAHYGSWMTMEAVTRATRDGEARYGVDLDVTSYVDGVRRTHNRNSDAGREADDEDDDVGELVDADAVLTRRFGEERRSVRLLHPQTRCDATWKILATLERYFECACGCNVYVTPASSQGFAPHYDDIDAFVLQIEGAKRWRVYEPFEDETHPRTSSRNFTQEEIATQRVVFDDVLEAGDFLYLPRGWIHQAECSSSTHSVHATLSTNQSNAPADALEIALNNALASTIDGRAELRRSFVSTLNDERRRDAALEGLGEELRAFASELQGDFGAALVEHAYASLEARFMMQRCPPPDSHLLRSKARCTGDVAAAELRSGARTRVASQIEGAPFSILRESPATTLFHPFQNRRDGAHVRVLGVDSADEDRLGRVVVPSDVDDERLDELLDAVRSGDALEIAKTNFRENNFLELVCELVRCGALAALD</sequence>
<dbReference type="EMBL" id="CP000586">
    <property type="protein sequence ID" value="ABO96583.1"/>
    <property type="molecule type" value="Genomic_DNA"/>
</dbReference>
<proteinExistence type="inferred from homology"/>
<dbReference type="OMA" id="KHQPLYA"/>
<evidence type="ECO:0000256" key="1">
    <source>
        <dbReference type="ARBA" id="ARBA00022723"/>
    </source>
</evidence>
<keyword evidence="2 3" id="KW-0408">Iron</keyword>
<dbReference type="OrthoDB" id="425950at2759"/>
<keyword evidence="3" id="KW-0804">Transcription</keyword>
<dbReference type="Pfam" id="PF08007">
    <property type="entry name" value="JmjC_2"/>
    <property type="match status" value="1"/>
</dbReference>
<dbReference type="eggNOG" id="KOG3706">
    <property type="taxonomic scope" value="Eukaryota"/>
</dbReference>
<evidence type="ECO:0000256" key="2">
    <source>
        <dbReference type="ARBA" id="ARBA00023004"/>
    </source>
</evidence>